<sequence>IKNIVSTAYALAIKEKYRIKFTYLSKAITVNKRFIYKFNKIENINSVFF</sequence>
<name>A0A6A6D8W7_9PEZI</name>
<reference evidence="1" key="1">
    <citation type="journal article" date="2020" name="Stud. Mycol.">
        <title>101 Dothideomycetes genomes: a test case for predicting lifestyles and emergence of pathogens.</title>
        <authorList>
            <person name="Haridas S."/>
            <person name="Albert R."/>
            <person name="Binder M."/>
            <person name="Bloem J."/>
            <person name="Labutti K."/>
            <person name="Salamov A."/>
            <person name="Andreopoulos B."/>
            <person name="Baker S."/>
            <person name="Barry K."/>
            <person name="Bills G."/>
            <person name="Bluhm B."/>
            <person name="Cannon C."/>
            <person name="Castanera R."/>
            <person name="Culley D."/>
            <person name="Daum C."/>
            <person name="Ezra D."/>
            <person name="Gonzalez J."/>
            <person name="Henrissat B."/>
            <person name="Kuo A."/>
            <person name="Liang C."/>
            <person name="Lipzen A."/>
            <person name="Lutzoni F."/>
            <person name="Magnuson J."/>
            <person name="Mondo S."/>
            <person name="Nolan M."/>
            <person name="Ohm R."/>
            <person name="Pangilinan J."/>
            <person name="Park H.-J."/>
            <person name="Ramirez L."/>
            <person name="Alfaro M."/>
            <person name="Sun H."/>
            <person name="Tritt A."/>
            <person name="Yoshinaga Y."/>
            <person name="Zwiers L.-H."/>
            <person name="Turgeon B."/>
            <person name="Goodwin S."/>
            <person name="Spatafora J."/>
            <person name="Crous P."/>
            <person name="Grigoriev I."/>
        </authorList>
    </citation>
    <scope>NUCLEOTIDE SEQUENCE</scope>
    <source>
        <strain evidence="1">CBS 207.26</strain>
    </source>
</reference>
<dbReference type="EMBL" id="ML994721">
    <property type="protein sequence ID" value="KAF2175877.1"/>
    <property type="molecule type" value="Genomic_DNA"/>
</dbReference>
<protein>
    <submittedName>
        <fullName evidence="1">Uncharacterized protein</fullName>
    </submittedName>
</protein>
<gene>
    <name evidence="1" type="ORF">K469DRAFT_609167</name>
</gene>
<organism evidence="1 2">
    <name type="scientific">Zopfia rhizophila CBS 207.26</name>
    <dbReference type="NCBI Taxonomy" id="1314779"/>
    <lineage>
        <taxon>Eukaryota</taxon>
        <taxon>Fungi</taxon>
        <taxon>Dikarya</taxon>
        <taxon>Ascomycota</taxon>
        <taxon>Pezizomycotina</taxon>
        <taxon>Dothideomycetes</taxon>
        <taxon>Dothideomycetes incertae sedis</taxon>
        <taxon>Zopfiaceae</taxon>
        <taxon>Zopfia</taxon>
    </lineage>
</organism>
<dbReference type="Proteomes" id="UP000800200">
    <property type="component" value="Unassembled WGS sequence"/>
</dbReference>
<evidence type="ECO:0000313" key="2">
    <source>
        <dbReference type="Proteomes" id="UP000800200"/>
    </source>
</evidence>
<accession>A0A6A6D8W7</accession>
<proteinExistence type="predicted"/>
<evidence type="ECO:0000313" key="1">
    <source>
        <dbReference type="EMBL" id="KAF2175877.1"/>
    </source>
</evidence>
<dbReference type="OrthoDB" id="10042665at2759"/>
<dbReference type="AlphaFoldDB" id="A0A6A6D8W7"/>
<keyword evidence="2" id="KW-1185">Reference proteome</keyword>
<feature type="non-terminal residue" evidence="1">
    <location>
        <position position="1"/>
    </location>
</feature>